<keyword evidence="3" id="KW-1185">Reference proteome</keyword>
<feature type="compositionally biased region" description="Basic and acidic residues" evidence="1">
    <location>
        <begin position="279"/>
        <end position="290"/>
    </location>
</feature>
<evidence type="ECO:0000313" key="2">
    <source>
        <dbReference type="EMBL" id="TMW65147.1"/>
    </source>
</evidence>
<accession>A0A8K1FMS1</accession>
<proteinExistence type="predicted"/>
<sequence>MSLETTMAQTIQDIRHLRSKIEASFERMNQTEALFQHDVTEITSMLARVRAEQEAIALANYEHFQWSAIHVQRLFRGFLARQLHRQLVAVRAALRIQRAFRAMRKRRAERRRRFRIMSKKVLRGLRGVQARETLSHNELLDRVGHNMIIERQWRMAMGVADTESDLIHALYRRKFVRKRLGELFRHIYRIHSAVMYWKRLVPVKGSFFESVLPLEVVVESISECQQSHDQTESAAVAAEDSGSTNAITPLVNTPSQSKKPAGMTSSSHASPRSTPKKSMTREELRRKRREYTQRVLEENLKKEAARQALIEKQRETARAAEEAQRQFELEQRRQRLQQAEALREDLERRGLLAIRDLQAKKDEEIRKEEAVQRRMQDARQRIAQEVLSYETQMLLATKRR</sequence>
<dbReference type="OrthoDB" id="167631at2759"/>
<reference evidence="2" key="1">
    <citation type="submission" date="2019-03" db="EMBL/GenBank/DDBJ databases">
        <title>Long read genome sequence of the mycoparasitic Pythium oligandrum ATCC 38472 isolated from sugarbeet rhizosphere.</title>
        <authorList>
            <person name="Gaulin E."/>
        </authorList>
    </citation>
    <scope>NUCLEOTIDE SEQUENCE</scope>
    <source>
        <strain evidence="2">ATCC 38472_TT</strain>
    </source>
</reference>
<name>A0A8K1FMS1_PYTOL</name>
<protein>
    <submittedName>
        <fullName evidence="2">Uncharacterized protein</fullName>
    </submittedName>
</protein>
<organism evidence="2 3">
    <name type="scientific">Pythium oligandrum</name>
    <name type="common">Mycoparasitic fungus</name>
    <dbReference type="NCBI Taxonomy" id="41045"/>
    <lineage>
        <taxon>Eukaryota</taxon>
        <taxon>Sar</taxon>
        <taxon>Stramenopiles</taxon>
        <taxon>Oomycota</taxon>
        <taxon>Peronosporomycetes</taxon>
        <taxon>Pythiales</taxon>
        <taxon>Pythiaceae</taxon>
        <taxon>Pythium</taxon>
    </lineage>
</organism>
<evidence type="ECO:0000256" key="1">
    <source>
        <dbReference type="SAM" id="MobiDB-lite"/>
    </source>
</evidence>
<evidence type="ECO:0000313" key="3">
    <source>
        <dbReference type="Proteomes" id="UP000794436"/>
    </source>
</evidence>
<feature type="compositionally biased region" description="Polar residues" evidence="1">
    <location>
        <begin position="241"/>
        <end position="277"/>
    </location>
</feature>
<dbReference type="Proteomes" id="UP000794436">
    <property type="component" value="Unassembled WGS sequence"/>
</dbReference>
<dbReference type="PROSITE" id="PS50096">
    <property type="entry name" value="IQ"/>
    <property type="match status" value="2"/>
</dbReference>
<dbReference type="EMBL" id="SPLM01000038">
    <property type="protein sequence ID" value="TMW65147.1"/>
    <property type="molecule type" value="Genomic_DNA"/>
</dbReference>
<feature type="region of interest" description="Disordered" evidence="1">
    <location>
        <begin position="229"/>
        <end position="290"/>
    </location>
</feature>
<dbReference type="AlphaFoldDB" id="A0A8K1FMS1"/>
<gene>
    <name evidence="2" type="ORF">Poli38472_009314</name>
</gene>
<comment type="caution">
    <text evidence="2">The sequence shown here is derived from an EMBL/GenBank/DDBJ whole genome shotgun (WGS) entry which is preliminary data.</text>
</comment>